<dbReference type="EMBL" id="KN831799">
    <property type="protein sequence ID" value="KIM37165.1"/>
    <property type="molecule type" value="Genomic_DNA"/>
</dbReference>
<evidence type="ECO:0000256" key="5">
    <source>
        <dbReference type="ARBA" id="ARBA00034808"/>
    </source>
</evidence>
<dbReference type="Proteomes" id="UP000053424">
    <property type="component" value="Unassembled WGS sequence"/>
</dbReference>
<proteinExistence type="inferred from homology"/>
<dbReference type="PANTHER" id="PTHR13710:SF105">
    <property type="entry name" value="ATP-DEPENDENT DNA HELICASE Q1"/>
    <property type="match status" value="1"/>
</dbReference>
<dbReference type="GO" id="GO:0009378">
    <property type="term" value="F:four-way junction helicase activity"/>
    <property type="evidence" value="ECO:0007669"/>
    <property type="project" value="TreeGrafter"/>
</dbReference>
<evidence type="ECO:0000313" key="8">
    <source>
        <dbReference type="Proteomes" id="UP000053424"/>
    </source>
</evidence>
<evidence type="ECO:0000256" key="1">
    <source>
        <dbReference type="ARBA" id="ARBA00005446"/>
    </source>
</evidence>
<dbReference type="GO" id="GO:0000724">
    <property type="term" value="P:double-strand break repair via homologous recombination"/>
    <property type="evidence" value="ECO:0007669"/>
    <property type="project" value="TreeGrafter"/>
</dbReference>
<dbReference type="Pfam" id="PF00270">
    <property type="entry name" value="DEAD"/>
    <property type="match status" value="1"/>
</dbReference>
<dbReference type="GO" id="GO:0005694">
    <property type="term" value="C:chromosome"/>
    <property type="evidence" value="ECO:0007669"/>
    <property type="project" value="TreeGrafter"/>
</dbReference>
<protein>
    <recommendedName>
        <fullName evidence="5">DNA 3'-5' helicase</fullName>
        <ecNumber evidence="5">5.6.2.4</ecNumber>
    </recommendedName>
</protein>
<reference evidence="8" key="2">
    <citation type="submission" date="2015-01" db="EMBL/GenBank/DDBJ databases">
        <title>Evolutionary Origins and Diversification of the Mycorrhizal Mutualists.</title>
        <authorList>
            <consortium name="DOE Joint Genome Institute"/>
            <consortium name="Mycorrhizal Genomics Consortium"/>
            <person name="Kohler A."/>
            <person name="Kuo A."/>
            <person name="Nagy L.G."/>
            <person name="Floudas D."/>
            <person name="Copeland A."/>
            <person name="Barry K.W."/>
            <person name="Cichocki N."/>
            <person name="Veneault-Fourrey C."/>
            <person name="LaButti K."/>
            <person name="Lindquist E.A."/>
            <person name="Lipzen A."/>
            <person name="Lundell T."/>
            <person name="Morin E."/>
            <person name="Murat C."/>
            <person name="Riley R."/>
            <person name="Ohm R."/>
            <person name="Sun H."/>
            <person name="Tunlid A."/>
            <person name="Henrissat B."/>
            <person name="Grigoriev I.V."/>
            <person name="Hibbett D.S."/>
            <person name="Martin F."/>
        </authorList>
    </citation>
    <scope>NUCLEOTIDE SEQUENCE [LARGE SCALE GENOMIC DNA]</scope>
    <source>
        <strain evidence="8">h7</strain>
    </source>
</reference>
<evidence type="ECO:0000259" key="6">
    <source>
        <dbReference type="Pfam" id="PF00270"/>
    </source>
</evidence>
<organism evidence="7 8">
    <name type="scientific">Hebeloma cylindrosporum</name>
    <dbReference type="NCBI Taxonomy" id="76867"/>
    <lineage>
        <taxon>Eukaryota</taxon>
        <taxon>Fungi</taxon>
        <taxon>Dikarya</taxon>
        <taxon>Basidiomycota</taxon>
        <taxon>Agaricomycotina</taxon>
        <taxon>Agaricomycetes</taxon>
        <taxon>Agaricomycetidae</taxon>
        <taxon>Agaricales</taxon>
        <taxon>Agaricineae</taxon>
        <taxon>Hymenogastraceae</taxon>
        <taxon>Hebeloma</taxon>
    </lineage>
</organism>
<keyword evidence="2" id="KW-0238">DNA-binding</keyword>
<dbReference type="GO" id="GO:0005524">
    <property type="term" value="F:ATP binding"/>
    <property type="evidence" value="ECO:0007669"/>
    <property type="project" value="InterPro"/>
</dbReference>
<dbReference type="InterPro" id="IPR011545">
    <property type="entry name" value="DEAD/DEAH_box_helicase_dom"/>
</dbReference>
<dbReference type="EC" id="5.6.2.4" evidence="5"/>
<comment type="catalytic activity">
    <reaction evidence="4">
        <text>Couples ATP hydrolysis with the unwinding of duplex DNA by translocating in the 3'-5' direction.</text>
        <dbReference type="EC" id="5.6.2.4"/>
    </reaction>
</comment>
<evidence type="ECO:0000256" key="2">
    <source>
        <dbReference type="ARBA" id="ARBA00023125"/>
    </source>
</evidence>
<dbReference type="PANTHER" id="PTHR13710">
    <property type="entry name" value="DNA HELICASE RECQ FAMILY MEMBER"/>
    <property type="match status" value="1"/>
</dbReference>
<keyword evidence="3" id="KW-0413">Isomerase</keyword>
<dbReference type="InterPro" id="IPR027417">
    <property type="entry name" value="P-loop_NTPase"/>
</dbReference>
<sequence>MAATPTPFSWTLLEGRTVIREIIEARILQWTTGPRPAQLECWSHTLAGIPTILIALTGWGKTTAFFVPILILQHLLTYPKPRIPQPPPHLVALVVTPLIELSNAHCLEIATFGLKAISLTAESLAAASKDGQNLLKEISECQWDVALLSAESATISPGPEFNSLCDCLGLKTGKYHTIRESSKRPNVQMIFKQLTHRLGGYQFPDIAWVFRHGVKAVVYCHTIDLGFRVGCYRWNLYPEGFCRLDNVRLWTSVTLSTYNNRTLDLFKSEEDTSVIITSIAFGMGMNLRNITDSINLGIPTTYAGLIQQNGCAGRNRDIDARGWTYVESAICAMIAEDGDERSTDPLPPIPVPLVFTAPNVETIPSPAPLTKKVCANFSAWLECFAVEIWNTKDDPYASILPFPAFWHRISQDQSSTTFTS</sequence>
<gene>
    <name evidence="7" type="ORF">M413DRAFT_13520</name>
</gene>
<evidence type="ECO:0000256" key="3">
    <source>
        <dbReference type="ARBA" id="ARBA00023235"/>
    </source>
</evidence>
<comment type="similarity">
    <text evidence="1">Belongs to the helicase family. RecQ subfamily.</text>
</comment>
<name>A0A0C3BKD5_HEBCY</name>
<dbReference type="OrthoDB" id="3260945at2759"/>
<dbReference type="GO" id="GO:0043138">
    <property type="term" value="F:3'-5' DNA helicase activity"/>
    <property type="evidence" value="ECO:0007669"/>
    <property type="project" value="UniProtKB-EC"/>
</dbReference>
<dbReference type="GO" id="GO:0005737">
    <property type="term" value="C:cytoplasm"/>
    <property type="evidence" value="ECO:0007669"/>
    <property type="project" value="TreeGrafter"/>
</dbReference>
<dbReference type="STRING" id="686832.A0A0C3BKD5"/>
<dbReference type="AlphaFoldDB" id="A0A0C3BKD5"/>
<dbReference type="GO" id="GO:0003677">
    <property type="term" value="F:DNA binding"/>
    <property type="evidence" value="ECO:0007669"/>
    <property type="project" value="UniProtKB-KW"/>
</dbReference>
<dbReference type="SUPFAM" id="SSF52540">
    <property type="entry name" value="P-loop containing nucleoside triphosphate hydrolases"/>
    <property type="match status" value="1"/>
</dbReference>
<reference evidence="7 8" key="1">
    <citation type="submission" date="2014-04" db="EMBL/GenBank/DDBJ databases">
        <authorList>
            <consortium name="DOE Joint Genome Institute"/>
            <person name="Kuo A."/>
            <person name="Gay G."/>
            <person name="Dore J."/>
            <person name="Kohler A."/>
            <person name="Nagy L.G."/>
            <person name="Floudas D."/>
            <person name="Copeland A."/>
            <person name="Barry K.W."/>
            <person name="Cichocki N."/>
            <person name="Veneault-Fourrey C."/>
            <person name="LaButti K."/>
            <person name="Lindquist E.A."/>
            <person name="Lipzen A."/>
            <person name="Lundell T."/>
            <person name="Morin E."/>
            <person name="Murat C."/>
            <person name="Sun H."/>
            <person name="Tunlid A."/>
            <person name="Henrissat B."/>
            <person name="Grigoriev I.V."/>
            <person name="Hibbett D.S."/>
            <person name="Martin F."/>
            <person name="Nordberg H.P."/>
            <person name="Cantor M.N."/>
            <person name="Hua S.X."/>
        </authorList>
    </citation>
    <scope>NUCLEOTIDE SEQUENCE [LARGE SCALE GENOMIC DNA]</scope>
    <source>
        <strain evidence="8">h7</strain>
    </source>
</reference>
<evidence type="ECO:0000256" key="4">
    <source>
        <dbReference type="ARBA" id="ARBA00034617"/>
    </source>
</evidence>
<feature type="domain" description="DEAD/DEAH-box helicase" evidence="6">
    <location>
        <begin position="35"/>
        <end position="139"/>
    </location>
</feature>
<dbReference type="HOGENOM" id="CLU_010294_2_0_1"/>
<dbReference type="Gene3D" id="3.40.50.300">
    <property type="entry name" value="P-loop containing nucleotide triphosphate hydrolases"/>
    <property type="match status" value="2"/>
</dbReference>
<keyword evidence="8" id="KW-1185">Reference proteome</keyword>
<evidence type="ECO:0000313" key="7">
    <source>
        <dbReference type="EMBL" id="KIM37165.1"/>
    </source>
</evidence>
<accession>A0A0C3BKD5</accession>